<dbReference type="InterPro" id="IPR051011">
    <property type="entry name" value="Metal_resp_trans_reg"/>
</dbReference>
<dbReference type="PANTHER" id="PTHR43132:SF8">
    <property type="entry name" value="HTH-TYPE TRANSCRIPTIONAL REGULATOR KMTR"/>
    <property type="match status" value="1"/>
</dbReference>
<dbReference type="InterPro" id="IPR001845">
    <property type="entry name" value="HTH_ArsR_DNA-bd_dom"/>
</dbReference>
<dbReference type="PANTHER" id="PTHR43132">
    <property type="entry name" value="ARSENICAL RESISTANCE OPERON REPRESSOR ARSR-RELATED"/>
    <property type="match status" value="1"/>
</dbReference>
<keyword evidence="3" id="KW-0804">Transcription</keyword>
<dbReference type="RefSeq" id="WP_030315436.1">
    <property type="nucleotide sequence ID" value="NZ_JBIBDZ010000008.1"/>
</dbReference>
<comment type="caution">
    <text evidence="5">The sequence shown here is derived from an EMBL/GenBank/DDBJ whole genome shotgun (WGS) entry which is preliminary data.</text>
</comment>
<evidence type="ECO:0000256" key="1">
    <source>
        <dbReference type="ARBA" id="ARBA00023015"/>
    </source>
</evidence>
<dbReference type="SMART" id="SM00419">
    <property type="entry name" value="HTH_CRP"/>
    <property type="match status" value="1"/>
</dbReference>
<dbReference type="SMART" id="SM00418">
    <property type="entry name" value="HTH_ARSR"/>
    <property type="match status" value="1"/>
</dbReference>
<evidence type="ECO:0000256" key="3">
    <source>
        <dbReference type="ARBA" id="ARBA00023163"/>
    </source>
</evidence>
<dbReference type="Gene3D" id="1.10.10.10">
    <property type="entry name" value="Winged helix-like DNA-binding domain superfamily/Winged helix DNA-binding domain"/>
    <property type="match status" value="1"/>
</dbReference>
<sequence>MTTSEHGSHAGSLRIADSRLWETFGSIGLLAAYRGLVPWPYTNWGRAARRSLMRADVTLPGWLVHLFRAGGGTLPSFLLPVPSSARQPDLADEIASLREVSPARVREELERWFPQGVPVEVRPLYADPGGRIADLCAFLPRYVRAALAPYEAPLKTVTDDDILLRARVLATQGPDRLLGTLNGAISRRGDVLRLHAGPPGRIAAKTDVSRIVLVPLVFGRGASLLGFAPNGVTAVSYQAEGAAVLACEIRPGRRAGGRADEGTDEPARGDRLEILLGRSRAGVVRGLVAPTTTSDLAATLGLAPSTVSEHLTSLVAAGVVRRRRAGVRVLYELDSSGVALLRHLDNRRRVNAPSYETT</sequence>
<keyword evidence="1" id="KW-0805">Transcription regulation</keyword>
<dbReference type="Pfam" id="PF01022">
    <property type="entry name" value="HTH_5"/>
    <property type="match status" value="1"/>
</dbReference>
<evidence type="ECO:0000313" key="5">
    <source>
        <dbReference type="EMBL" id="MFF5921798.1"/>
    </source>
</evidence>
<reference evidence="5 6" key="1">
    <citation type="submission" date="2024-10" db="EMBL/GenBank/DDBJ databases">
        <title>The Natural Products Discovery Center: Release of the First 8490 Sequenced Strains for Exploring Actinobacteria Biosynthetic Diversity.</title>
        <authorList>
            <person name="Kalkreuter E."/>
            <person name="Kautsar S.A."/>
            <person name="Yang D."/>
            <person name="Bader C.D."/>
            <person name="Teijaro C.N."/>
            <person name="Fluegel L."/>
            <person name="Davis C.M."/>
            <person name="Simpson J.R."/>
            <person name="Lauterbach L."/>
            <person name="Steele A.D."/>
            <person name="Gui C."/>
            <person name="Meng S."/>
            <person name="Li G."/>
            <person name="Viehrig K."/>
            <person name="Ye F."/>
            <person name="Su P."/>
            <person name="Kiefer A.F."/>
            <person name="Nichols A."/>
            <person name="Cepeda A.J."/>
            <person name="Yan W."/>
            <person name="Fan B."/>
            <person name="Jiang Y."/>
            <person name="Adhikari A."/>
            <person name="Zheng C.-J."/>
            <person name="Schuster L."/>
            <person name="Cowan T.M."/>
            <person name="Smanski M.J."/>
            <person name="Chevrette M.G."/>
            <person name="De Carvalho L.P.S."/>
            <person name="Shen B."/>
        </authorList>
    </citation>
    <scope>NUCLEOTIDE SEQUENCE [LARGE SCALE GENOMIC DNA]</scope>
    <source>
        <strain evidence="5 6">NPDC012605</strain>
    </source>
</reference>
<accession>A0ABW6XWA8</accession>
<proteinExistence type="predicted"/>
<dbReference type="PROSITE" id="PS50987">
    <property type="entry name" value="HTH_ARSR_2"/>
    <property type="match status" value="1"/>
</dbReference>
<name>A0ABW6XWA8_9ACTN</name>
<evidence type="ECO:0000256" key="2">
    <source>
        <dbReference type="ARBA" id="ARBA00023125"/>
    </source>
</evidence>
<dbReference type="Proteomes" id="UP001602370">
    <property type="component" value="Unassembled WGS sequence"/>
</dbReference>
<evidence type="ECO:0000313" key="6">
    <source>
        <dbReference type="Proteomes" id="UP001602370"/>
    </source>
</evidence>
<evidence type="ECO:0000259" key="4">
    <source>
        <dbReference type="PROSITE" id="PS50987"/>
    </source>
</evidence>
<gene>
    <name evidence="5" type="ORF">ACFY8C_26120</name>
</gene>
<dbReference type="InterPro" id="IPR012318">
    <property type="entry name" value="HTH_CRP"/>
</dbReference>
<dbReference type="EMBL" id="JBIBDZ010000008">
    <property type="protein sequence ID" value="MFF5921798.1"/>
    <property type="molecule type" value="Genomic_DNA"/>
</dbReference>
<dbReference type="SUPFAM" id="SSF46785">
    <property type="entry name" value="Winged helix' DNA-binding domain"/>
    <property type="match status" value="1"/>
</dbReference>
<keyword evidence="6" id="KW-1185">Reference proteome</keyword>
<dbReference type="InterPro" id="IPR036388">
    <property type="entry name" value="WH-like_DNA-bd_sf"/>
</dbReference>
<protein>
    <submittedName>
        <fullName evidence="5">Helix-turn-helix domain-containing protein</fullName>
    </submittedName>
</protein>
<dbReference type="InterPro" id="IPR036390">
    <property type="entry name" value="WH_DNA-bd_sf"/>
</dbReference>
<keyword evidence="2" id="KW-0238">DNA-binding</keyword>
<feature type="domain" description="HTH arsR-type" evidence="4">
    <location>
        <begin position="260"/>
        <end position="353"/>
    </location>
</feature>
<organism evidence="5 6">
    <name type="scientific">Streptomyces flavochromogenes</name>
    <dbReference type="NCBI Taxonomy" id="68199"/>
    <lineage>
        <taxon>Bacteria</taxon>
        <taxon>Bacillati</taxon>
        <taxon>Actinomycetota</taxon>
        <taxon>Actinomycetes</taxon>
        <taxon>Kitasatosporales</taxon>
        <taxon>Streptomycetaceae</taxon>
        <taxon>Streptomyces</taxon>
    </lineage>
</organism>